<dbReference type="InterPro" id="IPR010916">
    <property type="entry name" value="TonB_box_CS"/>
</dbReference>
<dbReference type="Proteomes" id="UP000007488">
    <property type="component" value="Chromosome"/>
</dbReference>
<evidence type="ECO:0000256" key="1">
    <source>
        <dbReference type="SAM" id="MobiDB-lite"/>
    </source>
</evidence>
<feature type="compositionally biased region" description="Gly residues" evidence="1">
    <location>
        <begin position="618"/>
        <end position="629"/>
    </location>
</feature>
<evidence type="ECO:0000256" key="2">
    <source>
        <dbReference type="SAM" id="SignalP"/>
    </source>
</evidence>
<evidence type="ECO:0008006" key="5">
    <source>
        <dbReference type="Google" id="ProtNLM"/>
    </source>
</evidence>
<dbReference type="KEGG" id="sgy:Sgly_0480"/>
<dbReference type="RefSeq" id="WP_013623716.1">
    <property type="nucleotide sequence ID" value="NC_015172.1"/>
</dbReference>
<dbReference type="EMBL" id="CP002547">
    <property type="protein sequence ID" value="ADY54845.1"/>
    <property type="molecule type" value="Genomic_DNA"/>
</dbReference>
<dbReference type="HOGENOM" id="CLU_021406_1_1_9"/>
<feature type="region of interest" description="Disordered" evidence="1">
    <location>
        <begin position="286"/>
        <end position="326"/>
    </location>
</feature>
<dbReference type="InterPro" id="IPR025584">
    <property type="entry name" value="Cthe_2159"/>
</dbReference>
<dbReference type="OrthoDB" id="9812829at2"/>
<keyword evidence="2" id="KW-0732">Signal</keyword>
<keyword evidence="4" id="KW-1185">Reference proteome</keyword>
<feature type="compositionally biased region" description="Polar residues" evidence="1">
    <location>
        <begin position="303"/>
        <end position="317"/>
    </location>
</feature>
<evidence type="ECO:0000313" key="3">
    <source>
        <dbReference type="EMBL" id="ADY54845.1"/>
    </source>
</evidence>
<evidence type="ECO:0000313" key="4">
    <source>
        <dbReference type="Proteomes" id="UP000007488"/>
    </source>
</evidence>
<dbReference type="Pfam" id="PF14262">
    <property type="entry name" value="Cthe_2159"/>
    <property type="match status" value="1"/>
</dbReference>
<name>F0SYP4_SYNGF</name>
<proteinExistence type="predicted"/>
<gene>
    <name evidence="3" type="ordered locus">Sgly_0480</name>
</gene>
<accession>F0SYP4</accession>
<feature type="region of interest" description="Disordered" evidence="1">
    <location>
        <begin position="413"/>
        <end position="434"/>
    </location>
</feature>
<protein>
    <recommendedName>
        <fullName evidence="5">Dockerin type 1</fullName>
    </recommendedName>
</protein>
<dbReference type="STRING" id="645991.Sgly_0480"/>
<dbReference type="eggNOG" id="ENOG502Z8AD">
    <property type="taxonomic scope" value="Bacteria"/>
</dbReference>
<dbReference type="AlphaFoldDB" id="F0SYP4"/>
<reference evidence="4" key="2">
    <citation type="submission" date="2011-02" db="EMBL/GenBank/DDBJ databases">
        <title>The complete genome of Syntrophobotulus glycolicus DSM 8271.</title>
        <authorList>
            <person name="Lucas S."/>
            <person name="Copeland A."/>
            <person name="Lapidus A."/>
            <person name="Bruce D."/>
            <person name="Goodwin L."/>
            <person name="Pitluck S."/>
            <person name="Kyrpides N."/>
            <person name="Mavromatis K."/>
            <person name="Pagani I."/>
            <person name="Ivanova N."/>
            <person name="Mikhailova N."/>
            <person name="Chertkov O."/>
            <person name="Held B."/>
            <person name="Detter J.C."/>
            <person name="Tapia R."/>
            <person name="Han C."/>
            <person name="Land M."/>
            <person name="Hauser L."/>
            <person name="Markowitz V."/>
            <person name="Cheng J.-F."/>
            <person name="Hugenholtz P."/>
            <person name="Woyke T."/>
            <person name="Wu D."/>
            <person name="Spring S."/>
            <person name="Schroeder M."/>
            <person name="Brambilla E."/>
            <person name="Klenk H.-P."/>
            <person name="Eisen J.A."/>
        </authorList>
    </citation>
    <scope>NUCLEOTIDE SEQUENCE [LARGE SCALE GENOMIC DNA]</scope>
    <source>
        <strain evidence="4">DSM 8271 / FlGlyR</strain>
    </source>
</reference>
<feature type="compositionally biased region" description="Low complexity" evidence="1">
    <location>
        <begin position="413"/>
        <end position="425"/>
    </location>
</feature>
<organism evidence="3 4">
    <name type="scientific">Syntrophobotulus glycolicus (strain DSM 8271 / FlGlyR)</name>
    <dbReference type="NCBI Taxonomy" id="645991"/>
    <lineage>
        <taxon>Bacteria</taxon>
        <taxon>Bacillati</taxon>
        <taxon>Bacillota</taxon>
        <taxon>Clostridia</taxon>
        <taxon>Eubacteriales</taxon>
        <taxon>Desulfitobacteriaceae</taxon>
        <taxon>Syntrophobotulus</taxon>
    </lineage>
</organism>
<sequence>MVKKHKRFLPLLIVPVLTLSLIAGCGTTDSSADSSGSSASVTDVSPISVTYSTEDTDSSWDASNATNITLNGDSITVSGSGASSSGSVLTIQNSGTYVISGTISDGQVVVSAGEEDIVRIVLNGASVTSSDNAAIYARQAKKVILTLAASGNTIEDGSAYTGTSDDEPNAAIFSKGNLTINGAGSLTVKGNHKNGIATKDDLVITGGDITVDAVNDGLRGRDSIAISSGIFNITAGGDALQSNNDEDTSKGWVSIDGGSFTIAAGNDGLQAETILQVTNGNIAMKTGGGSANTVTKNKEQAQPGGSRQDPAQASVSTTEEDSASAKGLKAKTGILITGGVFSIDSSDDSIHANGAVKIQDGEFAISSGDDGIHADSALMVNGGTIKISKSYEGLESANITVTNGTIHVKASDDGLNAAGGNDGSSQNGRPGQNTISTDSSYFIKIAGGYISIDSGGDGIDSNGAVYISGGTILVNGPTNDGNGPLDYDGTCEVSGGILAMAGSSGMAQAPGSTSAQNSLLVKFTAKQEAGTMVTLTDDSGNPIMAFAPSKAYQSIVISSPDMMQGKTYTLSTGGTSSTQLVDGMLTGGTVSGSTKLTDITISGNVTSIDENGSPVSSGMGGPGQGGQPR</sequence>
<feature type="region of interest" description="Disordered" evidence="1">
    <location>
        <begin position="605"/>
        <end position="629"/>
    </location>
</feature>
<dbReference type="PROSITE" id="PS51257">
    <property type="entry name" value="PROKAR_LIPOPROTEIN"/>
    <property type="match status" value="1"/>
</dbReference>
<feature type="signal peptide" evidence="2">
    <location>
        <begin position="1"/>
        <end position="25"/>
    </location>
</feature>
<feature type="chain" id="PRO_5039205878" description="Dockerin type 1" evidence="2">
    <location>
        <begin position="26"/>
        <end position="629"/>
    </location>
</feature>
<reference evidence="3 4" key="1">
    <citation type="journal article" date="2011" name="Stand. Genomic Sci.">
        <title>Complete genome sequence of Syntrophobotulus glycolicus type strain (FlGlyR).</title>
        <authorList>
            <person name="Han C."/>
            <person name="Mwirichia R."/>
            <person name="Chertkov O."/>
            <person name="Held B."/>
            <person name="Lapidus A."/>
            <person name="Nolan M."/>
            <person name="Lucas S."/>
            <person name="Hammon N."/>
            <person name="Deshpande S."/>
            <person name="Cheng J.F."/>
            <person name="Tapia R."/>
            <person name="Goodwin L."/>
            <person name="Pitluck S."/>
            <person name="Huntemann M."/>
            <person name="Liolios K."/>
            <person name="Ivanova N."/>
            <person name="Pagani I."/>
            <person name="Mavromatis K."/>
            <person name="Ovchinikova G."/>
            <person name="Pati A."/>
            <person name="Chen A."/>
            <person name="Palaniappan K."/>
            <person name="Land M."/>
            <person name="Hauser L."/>
            <person name="Brambilla E.M."/>
            <person name="Rohde M."/>
            <person name="Spring S."/>
            <person name="Sikorski J."/>
            <person name="Goker M."/>
            <person name="Woyke T."/>
            <person name="Bristow J."/>
            <person name="Eisen J.A."/>
            <person name="Markowitz V."/>
            <person name="Hugenholtz P."/>
            <person name="Kyrpides N.C."/>
            <person name="Klenk H.P."/>
            <person name="Detter J.C."/>
        </authorList>
    </citation>
    <scope>NUCLEOTIDE SEQUENCE [LARGE SCALE GENOMIC DNA]</scope>
    <source>
        <strain evidence="4">DSM 8271 / FlGlyR</strain>
    </source>
</reference>
<dbReference type="PROSITE" id="PS00430">
    <property type="entry name" value="TONB_DEPENDENT_REC_1"/>
    <property type="match status" value="1"/>
</dbReference>